<comment type="similarity">
    <text evidence="5">Belongs to the SAT4 family.</text>
</comment>
<accession>A0A9W8YQQ1</accession>
<feature type="compositionally biased region" description="Polar residues" evidence="6">
    <location>
        <begin position="324"/>
        <end position="334"/>
    </location>
</feature>
<dbReference type="Pfam" id="PF20684">
    <property type="entry name" value="Fung_rhodopsin"/>
    <property type="match status" value="1"/>
</dbReference>
<dbReference type="PANTHER" id="PTHR33048">
    <property type="entry name" value="PTH11-LIKE INTEGRAL MEMBRANE PROTEIN (AFU_ORTHOLOGUE AFUA_5G11245)"/>
    <property type="match status" value="1"/>
</dbReference>
<keyword evidence="10" id="KW-1185">Reference proteome</keyword>
<dbReference type="OrthoDB" id="3648173at2759"/>
<dbReference type="GO" id="GO:0016020">
    <property type="term" value="C:membrane"/>
    <property type="evidence" value="ECO:0007669"/>
    <property type="project" value="UniProtKB-SubCell"/>
</dbReference>
<evidence type="ECO:0000256" key="5">
    <source>
        <dbReference type="ARBA" id="ARBA00038359"/>
    </source>
</evidence>
<comment type="caution">
    <text evidence="9">The sequence shown here is derived from an EMBL/GenBank/DDBJ whole genome shotgun (WGS) entry which is preliminary data.</text>
</comment>
<dbReference type="PANTHER" id="PTHR33048:SF47">
    <property type="entry name" value="INTEGRAL MEMBRANE PROTEIN-RELATED"/>
    <property type="match status" value="1"/>
</dbReference>
<evidence type="ECO:0000313" key="10">
    <source>
        <dbReference type="Proteomes" id="UP001140453"/>
    </source>
</evidence>
<feature type="compositionally biased region" description="Basic and acidic residues" evidence="6">
    <location>
        <begin position="397"/>
        <end position="407"/>
    </location>
</feature>
<proteinExistence type="inferred from homology"/>
<evidence type="ECO:0000256" key="6">
    <source>
        <dbReference type="SAM" id="MobiDB-lite"/>
    </source>
</evidence>
<feature type="transmembrane region" description="Helical" evidence="7">
    <location>
        <begin position="52"/>
        <end position="71"/>
    </location>
</feature>
<keyword evidence="3 7" id="KW-1133">Transmembrane helix</keyword>
<evidence type="ECO:0000256" key="7">
    <source>
        <dbReference type="SAM" id="Phobius"/>
    </source>
</evidence>
<keyword evidence="4 7" id="KW-0472">Membrane</keyword>
<evidence type="ECO:0000259" key="8">
    <source>
        <dbReference type="Pfam" id="PF20684"/>
    </source>
</evidence>
<dbReference type="InterPro" id="IPR049326">
    <property type="entry name" value="Rhodopsin_dom_fungi"/>
</dbReference>
<evidence type="ECO:0000313" key="9">
    <source>
        <dbReference type="EMBL" id="KAJ4388062.1"/>
    </source>
</evidence>
<feature type="transmembrane region" description="Helical" evidence="7">
    <location>
        <begin position="18"/>
        <end position="40"/>
    </location>
</feature>
<dbReference type="InterPro" id="IPR052337">
    <property type="entry name" value="SAT4-like"/>
</dbReference>
<feature type="transmembrane region" description="Helical" evidence="7">
    <location>
        <begin position="208"/>
        <end position="227"/>
    </location>
</feature>
<evidence type="ECO:0000256" key="1">
    <source>
        <dbReference type="ARBA" id="ARBA00004141"/>
    </source>
</evidence>
<evidence type="ECO:0000256" key="4">
    <source>
        <dbReference type="ARBA" id="ARBA00023136"/>
    </source>
</evidence>
<evidence type="ECO:0000256" key="3">
    <source>
        <dbReference type="ARBA" id="ARBA00022989"/>
    </source>
</evidence>
<feature type="region of interest" description="Disordered" evidence="6">
    <location>
        <begin position="375"/>
        <end position="437"/>
    </location>
</feature>
<sequence length="437" mass="48211">MATLIPDHTLDGQSKTGLIIGLSAAFTAVNTVVVAARIYTRAIILHTFGIDDVFIIITQVMAIGLNVSTILEGHFGLGRHSWLASSEDSMLQLQCLFAAIELYIWSLCFVKLSLLLQYRRIFPAPWLQRVSLIIMIFACTWNVVQSILVSFACVPMSIIHPVLASKCLDSLTIWYIAAGINIVTDFIVWLLPIPLIQSLQLPLRQKGLLLMVFGLGLFTCVISIVRATTLRVVVETTDPSWYGSDGAIWSMSEVNLAILCSCLPTIRYLVAQILPCLGLRTQATKYLGLPYMSSKQSRKSERKSAFMMRSRKSQAGDDARLRGSNKTIGGSSDSPMRPEPTARPLDLMDTRWGIDHEKPGLYYHSNQISAWVSANHGEKSPTKSGAQSDDTESMRQLVDRRASDKDLSQQILITTTTTIKEGRAEVSPKGPPPGQAL</sequence>
<feature type="domain" description="Rhodopsin" evidence="8">
    <location>
        <begin position="36"/>
        <end position="271"/>
    </location>
</feature>
<keyword evidence="2 7" id="KW-0812">Transmembrane</keyword>
<feature type="region of interest" description="Disordered" evidence="6">
    <location>
        <begin position="298"/>
        <end position="345"/>
    </location>
</feature>
<evidence type="ECO:0000256" key="2">
    <source>
        <dbReference type="ARBA" id="ARBA00022692"/>
    </source>
</evidence>
<feature type="transmembrane region" description="Helical" evidence="7">
    <location>
        <begin position="91"/>
        <end position="110"/>
    </location>
</feature>
<dbReference type="Proteomes" id="UP001140453">
    <property type="component" value="Unassembled WGS sequence"/>
</dbReference>
<comment type="subcellular location">
    <subcellularLocation>
        <location evidence="1">Membrane</location>
        <topology evidence="1">Multi-pass membrane protein</topology>
    </subcellularLocation>
</comment>
<protein>
    <recommendedName>
        <fullName evidence="8">Rhodopsin domain-containing protein</fullName>
    </recommendedName>
</protein>
<dbReference type="AlphaFoldDB" id="A0A9W8YQQ1"/>
<gene>
    <name evidence="9" type="ORF">N0V93_008667</name>
</gene>
<feature type="transmembrane region" description="Helical" evidence="7">
    <location>
        <begin position="172"/>
        <end position="196"/>
    </location>
</feature>
<feature type="transmembrane region" description="Helical" evidence="7">
    <location>
        <begin position="130"/>
        <end position="152"/>
    </location>
</feature>
<name>A0A9W8YQQ1_9PEZI</name>
<organism evidence="9 10">
    <name type="scientific">Gnomoniopsis smithogilvyi</name>
    <dbReference type="NCBI Taxonomy" id="1191159"/>
    <lineage>
        <taxon>Eukaryota</taxon>
        <taxon>Fungi</taxon>
        <taxon>Dikarya</taxon>
        <taxon>Ascomycota</taxon>
        <taxon>Pezizomycotina</taxon>
        <taxon>Sordariomycetes</taxon>
        <taxon>Sordariomycetidae</taxon>
        <taxon>Diaporthales</taxon>
        <taxon>Gnomoniaceae</taxon>
        <taxon>Gnomoniopsis</taxon>
    </lineage>
</organism>
<reference evidence="9" key="1">
    <citation type="submission" date="2022-10" db="EMBL/GenBank/DDBJ databases">
        <title>Tapping the CABI collections for fungal endophytes: first genome assemblies for Collariella, Neodidymelliopsis, Ascochyta clinopodiicola, Didymella pomorum, Didymosphaeria variabile, Neocosmospora piperis and Neocucurbitaria cava.</title>
        <authorList>
            <person name="Hill R."/>
        </authorList>
    </citation>
    <scope>NUCLEOTIDE SEQUENCE</scope>
    <source>
        <strain evidence="9">IMI 355082</strain>
    </source>
</reference>
<dbReference type="EMBL" id="JAPEVB010000005">
    <property type="protein sequence ID" value="KAJ4388062.1"/>
    <property type="molecule type" value="Genomic_DNA"/>
</dbReference>